<organism evidence="10 11">
    <name type="scientific">Candidatus Nomurabacteria bacterium CG1_02_43_90</name>
    <dbReference type="NCBI Taxonomy" id="1805281"/>
    <lineage>
        <taxon>Bacteria</taxon>
        <taxon>Candidatus Nomuraibacteriota</taxon>
    </lineage>
</organism>
<evidence type="ECO:0000256" key="5">
    <source>
        <dbReference type="ARBA" id="ARBA00022917"/>
    </source>
</evidence>
<dbReference type="Gene3D" id="1.10.240.10">
    <property type="entry name" value="Tyrosyl-Transfer RNA Synthetase"/>
    <property type="match status" value="1"/>
</dbReference>
<proteinExistence type="inferred from homology"/>
<evidence type="ECO:0000313" key="10">
    <source>
        <dbReference type="EMBL" id="OIO30203.1"/>
    </source>
</evidence>
<keyword evidence="4 9" id="KW-0067">ATP-binding</keyword>
<dbReference type="GO" id="GO:0004831">
    <property type="term" value="F:tyrosine-tRNA ligase activity"/>
    <property type="evidence" value="ECO:0007669"/>
    <property type="project" value="UniProtKB-UniRule"/>
</dbReference>
<evidence type="ECO:0000256" key="2">
    <source>
        <dbReference type="ARBA" id="ARBA00022598"/>
    </source>
</evidence>
<keyword evidence="3 9" id="KW-0547">Nucleotide-binding</keyword>
<dbReference type="AlphaFoldDB" id="A0A1J4V2K6"/>
<dbReference type="PRINTS" id="PR01040">
    <property type="entry name" value="TRNASYNTHTYR"/>
</dbReference>
<evidence type="ECO:0000256" key="7">
    <source>
        <dbReference type="ARBA" id="ARBA00048248"/>
    </source>
</evidence>
<evidence type="ECO:0000256" key="9">
    <source>
        <dbReference type="RuleBase" id="RU363036"/>
    </source>
</evidence>
<gene>
    <name evidence="10" type="ORF">AUJ77_03650</name>
</gene>
<dbReference type="GO" id="GO:0006437">
    <property type="term" value="P:tyrosyl-tRNA aminoacylation"/>
    <property type="evidence" value="ECO:0007669"/>
    <property type="project" value="UniProtKB-UniRule"/>
</dbReference>
<protein>
    <recommendedName>
        <fullName evidence="1 8">Tyrosine--tRNA ligase</fullName>
        <ecNumber evidence="1 8">6.1.1.1</ecNumber>
    </recommendedName>
</protein>
<dbReference type="GO" id="GO:0005829">
    <property type="term" value="C:cytosol"/>
    <property type="evidence" value="ECO:0007669"/>
    <property type="project" value="TreeGrafter"/>
</dbReference>
<reference evidence="10 11" key="1">
    <citation type="journal article" date="2016" name="Environ. Microbiol.">
        <title>Genomic resolution of a cold subsurface aquifer community provides metabolic insights for novel microbes adapted to high CO concentrations.</title>
        <authorList>
            <person name="Probst A.J."/>
            <person name="Castelle C.J."/>
            <person name="Singh A."/>
            <person name="Brown C.T."/>
            <person name="Anantharaman K."/>
            <person name="Sharon I."/>
            <person name="Hug L.A."/>
            <person name="Burstein D."/>
            <person name="Emerson J.B."/>
            <person name="Thomas B.C."/>
            <person name="Banfield J.F."/>
        </authorList>
    </citation>
    <scope>NUCLEOTIDE SEQUENCE [LARGE SCALE GENOMIC DNA]</scope>
    <source>
        <strain evidence="10">CG1_02_43_90</strain>
    </source>
</reference>
<evidence type="ECO:0000256" key="3">
    <source>
        <dbReference type="ARBA" id="ARBA00022741"/>
    </source>
</evidence>
<sequence length="459" mass="52454">MTLEEKINDLLTSDEGTFIDPQGSFKEKLLKKAKGEYSGEIIIKFGVDPTRPDIHLGHAVVLQKLRKFQDLGCKVIFLVGDFTASIGDPTGKSKVRPELEQQEIESNMNTYLSQVGKILLLDPAVFSWIRNSDWFYGVSDLLPDERLNNELREKNIDSNSFLGKAYLYEKTRMQVTELKKKEVVGITLRGLFWTLGRITHAQLIERDMFQNRLKEGSPLFVHEMLYPILQGVDSLALYNIYGACDLEIGGTDQTFNMLMGREVMKINKQPEQAVISMEILVGLDGKEKMSKSLGNYVGITDEPHDMFGKIMSIPDLSMISYYKLCTSAEKERIQMVEKKLRDTAINPRDVKLDLAEEITAIYHGAEKAKQSREAFLSTFQKKEIPEEIEELKMNESELFSDLFVRGKIVSSKSDWRRLVEEGAVKHLRDNNEEEKITNYLESAVPGVYKIGKRRFVKII</sequence>
<accession>A0A1J4V2K6</accession>
<evidence type="ECO:0000256" key="8">
    <source>
        <dbReference type="NCBIfam" id="TIGR00234"/>
    </source>
</evidence>
<dbReference type="Proteomes" id="UP000181992">
    <property type="component" value="Unassembled WGS sequence"/>
</dbReference>
<dbReference type="GO" id="GO:0005524">
    <property type="term" value="F:ATP binding"/>
    <property type="evidence" value="ECO:0007669"/>
    <property type="project" value="UniProtKB-KW"/>
</dbReference>
<evidence type="ECO:0000256" key="4">
    <source>
        <dbReference type="ARBA" id="ARBA00022840"/>
    </source>
</evidence>
<evidence type="ECO:0000313" key="11">
    <source>
        <dbReference type="Proteomes" id="UP000181992"/>
    </source>
</evidence>
<dbReference type="Gene3D" id="3.40.50.620">
    <property type="entry name" value="HUPs"/>
    <property type="match status" value="2"/>
</dbReference>
<evidence type="ECO:0000256" key="6">
    <source>
        <dbReference type="ARBA" id="ARBA00023146"/>
    </source>
</evidence>
<dbReference type="PANTHER" id="PTHR11766:SF1">
    <property type="entry name" value="TYROSINE--TRNA LIGASE"/>
    <property type="match status" value="1"/>
</dbReference>
<dbReference type="InterPro" id="IPR024088">
    <property type="entry name" value="Tyr-tRNA-ligase_bac-type"/>
</dbReference>
<comment type="caution">
    <text evidence="10">The sequence shown here is derived from an EMBL/GenBank/DDBJ whole genome shotgun (WGS) entry which is preliminary data.</text>
</comment>
<dbReference type="EMBL" id="MNVN01000022">
    <property type="protein sequence ID" value="OIO30203.1"/>
    <property type="molecule type" value="Genomic_DNA"/>
</dbReference>
<dbReference type="SUPFAM" id="SSF52374">
    <property type="entry name" value="Nucleotidylyl transferase"/>
    <property type="match status" value="1"/>
</dbReference>
<dbReference type="Pfam" id="PF00579">
    <property type="entry name" value="tRNA-synt_1b"/>
    <property type="match status" value="2"/>
</dbReference>
<keyword evidence="5 9" id="KW-0648">Protein biosynthesis</keyword>
<comment type="catalytic activity">
    <reaction evidence="7">
        <text>tRNA(Tyr) + L-tyrosine + ATP = L-tyrosyl-tRNA(Tyr) + AMP + diphosphate + H(+)</text>
        <dbReference type="Rhea" id="RHEA:10220"/>
        <dbReference type="Rhea" id="RHEA-COMP:9706"/>
        <dbReference type="Rhea" id="RHEA-COMP:9707"/>
        <dbReference type="ChEBI" id="CHEBI:15378"/>
        <dbReference type="ChEBI" id="CHEBI:30616"/>
        <dbReference type="ChEBI" id="CHEBI:33019"/>
        <dbReference type="ChEBI" id="CHEBI:58315"/>
        <dbReference type="ChEBI" id="CHEBI:78442"/>
        <dbReference type="ChEBI" id="CHEBI:78536"/>
        <dbReference type="ChEBI" id="CHEBI:456215"/>
        <dbReference type="EC" id="6.1.1.1"/>
    </reaction>
</comment>
<dbReference type="InterPro" id="IPR014729">
    <property type="entry name" value="Rossmann-like_a/b/a_fold"/>
</dbReference>
<evidence type="ECO:0000256" key="1">
    <source>
        <dbReference type="ARBA" id="ARBA00013160"/>
    </source>
</evidence>
<dbReference type="InterPro" id="IPR002305">
    <property type="entry name" value="aa-tRNA-synth_Ic"/>
</dbReference>
<keyword evidence="2 9" id="KW-0436">Ligase</keyword>
<dbReference type="PANTHER" id="PTHR11766">
    <property type="entry name" value="TYROSYL-TRNA SYNTHETASE"/>
    <property type="match status" value="1"/>
</dbReference>
<dbReference type="InterPro" id="IPR002307">
    <property type="entry name" value="Tyr-tRNA-ligase"/>
</dbReference>
<dbReference type="EC" id="6.1.1.1" evidence="1 8"/>
<dbReference type="NCBIfam" id="TIGR00234">
    <property type="entry name" value="tyrS"/>
    <property type="match status" value="1"/>
</dbReference>
<name>A0A1J4V2K6_9BACT</name>
<dbReference type="STRING" id="1805281.AUJ77_03650"/>
<keyword evidence="6 9" id="KW-0030">Aminoacyl-tRNA synthetase</keyword>
<comment type="similarity">
    <text evidence="9">Belongs to the class-I aminoacyl-tRNA synthetase family.</text>
</comment>